<evidence type="ECO:0000259" key="12">
    <source>
        <dbReference type="Pfam" id="PF07715"/>
    </source>
</evidence>
<evidence type="ECO:0000256" key="6">
    <source>
        <dbReference type="ARBA" id="ARBA00023136"/>
    </source>
</evidence>
<sequence length="670" mass="75738">MKIWAKKWLAAAVALSAMTGEVYAADAVSEAADDTMQTYDLGEVVVTATRTEKRDVDVPAATTVITAEEIKASGAATAADALAKADGFVYNSFGPNGAAMATMTNELNVRGMKGSVLVLMNGNPIAWRGKYNLDQFPASSIERIEVVKGSGAVLYGSEAVSGVVNIITKKTSTNEVHVGFGNYGQRSYGASVGDERFGFYYNYDKWGQRDGISDTEYRQSSFYGTTRTDINDIIKRNTGMTYHINPRLDFQLGYYETEGTYSRYITSVDNTHTATAAQHIRAGEQYNRRKYETKQYITQLNYHDTDWKGSLYFNTGTLEYEGLVHFNGNTGARTPNSPYHTREKNAAYGADVQRTWQLGSKANAIVGMRLEHEMYAALPTPASTRNERYTRNNWALFGQWEQQFDERNTGIFGLRETWTTGAMRRQNYNNLSASAQWLHKLDQESSVYLNISQSFVMPTFAQMYNDNGRQQAAPDLRPQKGINYEIGWKKYHGGHMWKASLFHMRVRDNITAKMTSRRAMYQYTNEDFRNTGLELLGEIQGLHGFSYNWGVTWQNPQTRSTSAKKQSLGWERTFGKIQLTGGVRYQKDKWSSSLTASYLGGRVQQPSSEPAYRTKPYLLTTWNTTYAPDENSEISLRIDNVLDRDDITSHAGTEYYTAPINYLLSYTYRF</sequence>
<keyword evidence="6 8" id="KW-0472">Membrane</keyword>
<dbReference type="GO" id="GO:0015344">
    <property type="term" value="F:siderophore uptake transmembrane transporter activity"/>
    <property type="evidence" value="ECO:0007669"/>
    <property type="project" value="TreeGrafter"/>
</dbReference>
<evidence type="ECO:0000313" key="14">
    <source>
        <dbReference type="Proteomes" id="UP000515480"/>
    </source>
</evidence>
<dbReference type="SUPFAM" id="SSF56935">
    <property type="entry name" value="Porins"/>
    <property type="match status" value="1"/>
</dbReference>
<name>A0A7G7VHF5_9FIRM</name>
<dbReference type="Pfam" id="PF00593">
    <property type="entry name" value="TonB_dep_Rec_b-barrel"/>
    <property type="match status" value="1"/>
</dbReference>
<keyword evidence="2 8" id="KW-0813">Transport</keyword>
<proteinExistence type="inferred from homology"/>
<accession>A0A7G7VHF5</accession>
<keyword evidence="3 8" id="KW-1134">Transmembrane beta strand</keyword>
<dbReference type="InterPro" id="IPR039426">
    <property type="entry name" value="TonB-dep_rcpt-like"/>
</dbReference>
<dbReference type="PROSITE" id="PS52016">
    <property type="entry name" value="TONB_DEPENDENT_REC_3"/>
    <property type="match status" value="1"/>
</dbReference>
<feature type="signal peptide" evidence="10">
    <location>
        <begin position="1"/>
        <end position="24"/>
    </location>
</feature>
<dbReference type="RefSeq" id="WP_185979738.1">
    <property type="nucleotide sequence ID" value="NZ_CP060204.1"/>
</dbReference>
<evidence type="ECO:0000256" key="7">
    <source>
        <dbReference type="ARBA" id="ARBA00023237"/>
    </source>
</evidence>
<dbReference type="GO" id="GO:0044718">
    <property type="term" value="P:siderophore transmembrane transport"/>
    <property type="evidence" value="ECO:0007669"/>
    <property type="project" value="TreeGrafter"/>
</dbReference>
<dbReference type="InterPro" id="IPR037066">
    <property type="entry name" value="Plug_dom_sf"/>
</dbReference>
<dbReference type="InterPro" id="IPR000531">
    <property type="entry name" value="Beta-barrel_TonB"/>
</dbReference>
<feature type="domain" description="TonB-dependent receptor plug" evidence="12">
    <location>
        <begin position="56"/>
        <end position="163"/>
    </location>
</feature>
<comment type="similarity">
    <text evidence="8 9">Belongs to the TonB-dependent receptor family.</text>
</comment>
<keyword evidence="13" id="KW-0675">Receptor</keyword>
<keyword evidence="10" id="KW-0732">Signal</keyword>
<evidence type="ECO:0000256" key="5">
    <source>
        <dbReference type="ARBA" id="ARBA00023077"/>
    </source>
</evidence>
<dbReference type="PANTHER" id="PTHR30069:SF28">
    <property type="entry name" value="TONB-DEPENDENT RECEPTOR YNCD-RELATED"/>
    <property type="match status" value="1"/>
</dbReference>
<comment type="subcellular location">
    <subcellularLocation>
        <location evidence="1 8">Cell outer membrane</location>
        <topology evidence="1 8">Multi-pass membrane protein</topology>
    </subcellularLocation>
</comment>
<dbReference type="EMBL" id="CP060204">
    <property type="protein sequence ID" value="QNH53548.1"/>
    <property type="molecule type" value="Genomic_DNA"/>
</dbReference>
<dbReference type="InterPro" id="IPR036942">
    <property type="entry name" value="Beta-barrel_TonB_sf"/>
</dbReference>
<gene>
    <name evidence="13" type="ORF">H1B31_06460</name>
</gene>
<evidence type="ECO:0000256" key="8">
    <source>
        <dbReference type="PROSITE-ProRule" id="PRU01360"/>
    </source>
</evidence>
<keyword evidence="14" id="KW-1185">Reference proteome</keyword>
<reference evidence="13 14" key="1">
    <citation type="submission" date="2020-07" db="EMBL/GenBank/DDBJ databases">
        <title>Complete genome and description of Selenomonas timonensis sp. nov., a new bacterium isolated from a gingivitis subject.</title>
        <authorList>
            <person name="Antezack A."/>
        </authorList>
    </citation>
    <scope>NUCLEOTIDE SEQUENCE [LARGE SCALE GENOMIC DNA]</scope>
    <source>
        <strain evidence="13 14">Marseille-Q3039</strain>
    </source>
</reference>
<evidence type="ECO:0000256" key="10">
    <source>
        <dbReference type="SAM" id="SignalP"/>
    </source>
</evidence>
<feature type="domain" description="TonB-dependent receptor-like beta-barrel" evidence="11">
    <location>
        <begin position="380"/>
        <end position="641"/>
    </location>
</feature>
<keyword evidence="7 8" id="KW-0998">Cell outer membrane</keyword>
<dbReference type="Gene3D" id="2.170.130.10">
    <property type="entry name" value="TonB-dependent receptor, plug domain"/>
    <property type="match status" value="1"/>
</dbReference>
<evidence type="ECO:0000256" key="3">
    <source>
        <dbReference type="ARBA" id="ARBA00022452"/>
    </source>
</evidence>
<evidence type="ECO:0000256" key="9">
    <source>
        <dbReference type="RuleBase" id="RU003357"/>
    </source>
</evidence>
<evidence type="ECO:0000256" key="1">
    <source>
        <dbReference type="ARBA" id="ARBA00004571"/>
    </source>
</evidence>
<keyword evidence="5 9" id="KW-0798">TonB box</keyword>
<dbReference type="InterPro" id="IPR012910">
    <property type="entry name" value="Plug_dom"/>
</dbReference>
<dbReference type="Gene3D" id="2.40.170.20">
    <property type="entry name" value="TonB-dependent receptor, beta-barrel domain"/>
    <property type="match status" value="1"/>
</dbReference>
<evidence type="ECO:0000256" key="4">
    <source>
        <dbReference type="ARBA" id="ARBA00022692"/>
    </source>
</evidence>
<protein>
    <submittedName>
        <fullName evidence="13">TonB-dependent receptor</fullName>
    </submittedName>
</protein>
<dbReference type="PANTHER" id="PTHR30069">
    <property type="entry name" value="TONB-DEPENDENT OUTER MEMBRANE RECEPTOR"/>
    <property type="match status" value="1"/>
</dbReference>
<evidence type="ECO:0000313" key="13">
    <source>
        <dbReference type="EMBL" id="QNH53548.1"/>
    </source>
</evidence>
<evidence type="ECO:0000259" key="11">
    <source>
        <dbReference type="Pfam" id="PF00593"/>
    </source>
</evidence>
<dbReference type="Proteomes" id="UP000515480">
    <property type="component" value="Chromosome"/>
</dbReference>
<feature type="chain" id="PRO_5028800953" evidence="10">
    <location>
        <begin position="25"/>
        <end position="670"/>
    </location>
</feature>
<dbReference type="KEGG" id="stim:H1B31_06460"/>
<dbReference type="Pfam" id="PF07715">
    <property type="entry name" value="Plug"/>
    <property type="match status" value="1"/>
</dbReference>
<dbReference type="AlphaFoldDB" id="A0A7G7VHF5"/>
<organism evidence="13 14">
    <name type="scientific">Selenomonas timonae</name>
    <dbReference type="NCBI Taxonomy" id="2754044"/>
    <lineage>
        <taxon>Bacteria</taxon>
        <taxon>Bacillati</taxon>
        <taxon>Bacillota</taxon>
        <taxon>Negativicutes</taxon>
        <taxon>Selenomonadales</taxon>
        <taxon>Selenomonadaceae</taxon>
        <taxon>Selenomonas</taxon>
    </lineage>
</organism>
<keyword evidence="4 8" id="KW-0812">Transmembrane</keyword>
<dbReference type="GO" id="GO:0009279">
    <property type="term" value="C:cell outer membrane"/>
    <property type="evidence" value="ECO:0007669"/>
    <property type="project" value="UniProtKB-SubCell"/>
</dbReference>
<evidence type="ECO:0000256" key="2">
    <source>
        <dbReference type="ARBA" id="ARBA00022448"/>
    </source>
</evidence>